<keyword evidence="1" id="KW-0472">Membrane</keyword>
<gene>
    <name evidence="2" type="ORF">K7H17_08115</name>
</gene>
<protein>
    <submittedName>
        <fullName evidence="2">Uncharacterized protein</fullName>
    </submittedName>
</protein>
<accession>A0A9X1N308</accession>
<dbReference type="Proteomes" id="UP001138989">
    <property type="component" value="Unassembled WGS sequence"/>
</dbReference>
<dbReference type="Pfam" id="PF25659">
    <property type="entry name" value="YohP"/>
    <property type="match status" value="1"/>
</dbReference>
<proteinExistence type="predicted"/>
<evidence type="ECO:0000313" key="3">
    <source>
        <dbReference type="Proteomes" id="UP001138989"/>
    </source>
</evidence>
<feature type="transmembrane region" description="Helical" evidence="1">
    <location>
        <begin position="88"/>
        <end position="111"/>
    </location>
</feature>
<organism evidence="2 3">
    <name type="scientific">Stutzerimonas kunmingensis</name>
    <dbReference type="NCBI Taxonomy" id="1211807"/>
    <lineage>
        <taxon>Bacteria</taxon>
        <taxon>Pseudomonadati</taxon>
        <taxon>Pseudomonadota</taxon>
        <taxon>Gammaproteobacteria</taxon>
        <taxon>Pseudomonadales</taxon>
        <taxon>Pseudomonadaceae</taxon>
        <taxon>Stutzerimonas</taxon>
    </lineage>
</organism>
<dbReference type="InterPro" id="IPR057715">
    <property type="entry name" value="YohP-like"/>
</dbReference>
<reference evidence="2" key="1">
    <citation type="submission" date="2021-08" db="EMBL/GenBank/DDBJ databases">
        <title>Isolation and characterization of neutrophilic mixotrophic iron-oxidizing bacteria from deep-sea hydrothermal vents.</title>
        <authorList>
            <person name="He Y."/>
        </authorList>
    </citation>
    <scope>NUCLEOTIDE SEQUENCE</scope>
    <source>
        <strain evidence="2">IOP_13</strain>
    </source>
</reference>
<dbReference type="AlphaFoldDB" id="A0A9X1N308"/>
<keyword evidence="1" id="KW-0812">Transmembrane</keyword>
<evidence type="ECO:0000256" key="1">
    <source>
        <dbReference type="SAM" id="Phobius"/>
    </source>
</evidence>
<comment type="caution">
    <text evidence="2">The sequence shown here is derived from an EMBL/GenBank/DDBJ whole genome shotgun (WGS) entry which is preliminary data.</text>
</comment>
<keyword evidence="1" id="KW-1133">Transmembrane helix</keyword>
<dbReference type="RefSeq" id="WP_146032422.1">
    <property type="nucleotide sequence ID" value="NZ_JAINWF010000004.1"/>
</dbReference>
<evidence type="ECO:0000313" key="2">
    <source>
        <dbReference type="EMBL" id="MCD1607827.1"/>
    </source>
</evidence>
<dbReference type="EMBL" id="JAINWF010000004">
    <property type="protein sequence ID" value="MCD1607827.1"/>
    <property type="molecule type" value="Genomic_DNA"/>
</dbReference>
<sequence length="112" mass="12584">MPDAVQARQARVVRRVRCGTMLFVERRACSDAGQFLKGRSRMVLRRVLMTIGIESRDVLVGENLERWRCLPVGTDELTKNGSHHMLKFLGSTIGIIFLIGLIVVIGLFALVF</sequence>
<name>A0A9X1N308_9GAMM</name>
<keyword evidence="3" id="KW-1185">Reference proteome</keyword>